<accession>A0A1I4ERV9</accession>
<organism evidence="1 2">
    <name type="scientific">Streptosporangium canum</name>
    <dbReference type="NCBI Taxonomy" id="324952"/>
    <lineage>
        <taxon>Bacteria</taxon>
        <taxon>Bacillati</taxon>
        <taxon>Actinomycetota</taxon>
        <taxon>Actinomycetes</taxon>
        <taxon>Streptosporangiales</taxon>
        <taxon>Streptosporangiaceae</taxon>
        <taxon>Streptosporangium</taxon>
    </lineage>
</organism>
<name>A0A1I4ERV9_9ACTN</name>
<proteinExistence type="predicted"/>
<dbReference type="Proteomes" id="UP000199111">
    <property type="component" value="Unassembled WGS sequence"/>
</dbReference>
<protein>
    <submittedName>
        <fullName evidence="1">Uncharacterized protein</fullName>
    </submittedName>
</protein>
<evidence type="ECO:0000313" key="1">
    <source>
        <dbReference type="EMBL" id="SFL06881.1"/>
    </source>
</evidence>
<sequence length="65" mass="6852">MRLTGSGSIEIDVDGEVRGLVRLTDIGQEATGAPSRPAETALRCYRRPAAAGLSQVAEVSVPRSR</sequence>
<keyword evidence="2" id="KW-1185">Reference proteome</keyword>
<dbReference type="EMBL" id="FOQY01000051">
    <property type="protein sequence ID" value="SFL06881.1"/>
    <property type="molecule type" value="Genomic_DNA"/>
</dbReference>
<gene>
    <name evidence="1" type="ORF">SAMN05216275_15120</name>
</gene>
<dbReference type="AlphaFoldDB" id="A0A1I4ERV9"/>
<reference evidence="2" key="1">
    <citation type="submission" date="2016-10" db="EMBL/GenBank/DDBJ databases">
        <authorList>
            <person name="Varghese N."/>
            <person name="Submissions S."/>
        </authorList>
    </citation>
    <scope>NUCLEOTIDE SEQUENCE [LARGE SCALE GENOMIC DNA]</scope>
    <source>
        <strain evidence="2">CGMCC 4.2126</strain>
    </source>
</reference>
<evidence type="ECO:0000313" key="2">
    <source>
        <dbReference type="Proteomes" id="UP000199111"/>
    </source>
</evidence>